<name>A0ABC9ARY1_9POAL</name>
<dbReference type="PANTHER" id="PTHR23024">
    <property type="entry name" value="ARYLACETAMIDE DEACETYLASE"/>
    <property type="match status" value="1"/>
</dbReference>
<evidence type="ECO:0000313" key="2">
    <source>
        <dbReference type="EMBL" id="CAL4984714.1"/>
    </source>
</evidence>
<keyword evidence="3" id="KW-1185">Reference proteome</keyword>
<reference evidence="2" key="1">
    <citation type="submission" date="2024-10" db="EMBL/GenBank/DDBJ databases">
        <authorList>
            <person name="Ryan C."/>
        </authorList>
    </citation>
    <scope>NUCLEOTIDE SEQUENCE [LARGE SCALE GENOMIC DNA]</scope>
</reference>
<proteinExistence type="predicted"/>
<organism evidence="2 3">
    <name type="scientific">Urochloa decumbens</name>
    <dbReference type="NCBI Taxonomy" id="240449"/>
    <lineage>
        <taxon>Eukaryota</taxon>
        <taxon>Viridiplantae</taxon>
        <taxon>Streptophyta</taxon>
        <taxon>Embryophyta</taxon>
        <taxon>Tracheophyta</taxon>
        <taxon>Spermatophyta</taxon>
        <taxon>Magnoliopsida</taxon>
        <taxon>Liliopsida</taxon>
        <taxon>Poales</taxon>
        <taxon>Poaceae</taxon>
        <taxon>PACMAD clade</taxon>
        <taxon>Panicoideae</taxon>
        <taxon>Panicodae</taxon>
        <taxon>Paniceae</taxon>
        <taxon>Melinidinae</taxon>
        <taxon>Urochloa</taxon>
    </lineage>
</organism>
<dbReference type="InterPro" id="IPR050466">
    <property type="entry name" value="Carboxylest/Gibb_receptor"/>
</dbReference>
<dbReference type="Pfam" id="PF07859">
    <property type="entry name" value="Abhydrolase_3"/>
    <property type="match status" value="1"/>
</dbReference>
<dbReference type="SUPFAM" id="SSF53474">
    <property type="entry name" value="alpha/beta-Hydrolases"/>
    <property type="match status" value="1"/>
</dbReference>
<accession>A0ABC9ARY1</accession>
<evidence type="ECO:0000259" key="1">
    <source>
        <dbReference type="Pfam" id="PF07859"/>
    </source>
</evidence>
<dbReference type="InterPro" id="IPR013094">
    <property type="entry name" value="AB_hydrolase_3"/>
</dbReference>
<dbReference type="Gene3D" id="3.40.50.1820">
    <property type="entry name" value="alpha/beta hydrolase"/>
    <property type="match status" value="1"/>
</dbReference>
<dbReference type="AlphaFoldDB" id="A0ABC9ARY1"/>
<protein>
    <recommendedName>
        <fullName evidence="1">Alpha/beta hydrolase fold-3 domain-containing protein</fullName>
    </recommendedName>
</protein>
<dbReference type="Proteomes" id="UP001497457">
    <property type="component" value="Chromosome 22rd"/>
</dbReference>
<sequence>MAAMKLEAEIDNDMRPFLVQYMDGSIMRLATSPFVPPSEVPGKTGVATRDVVIDPSTGVSARLFLSVDALRWDKKKKLPLIVYYHGGGFCSGSAFSKLFHRYAESLCARTGAVVVSVDYRLAPEYPIPAAYDDAWAALRWAASLSDPWLSEYADPERMFLAGESAGGNIVHNMAVRAATAPDGQDMSIEGIVLLQPFFWGSERQPSEVDRDDRPLFVPEWVDTLWPFLTAGTAGNDDPRLNPPPELVMALPCRRALITVASKDLVRDRGCQYSTWLRLGKHCHEEFFESKGEDHAFHLNPWAKASAGKLMDRVVDFVSRTKLYPITYDVKPRRIIAPKIRLQRISPNFITSRDLSMSMRALV</sequence>
<feature type="domain" description="Alpha/beta hydrolase fold-3" evidence="1">
    <location>
        <begin position="81"/>
        <end position="297"/>
    </location>
</feature>
<dbReference type="EMBL" id="OZ075132">
    <property type="protein sequence ID" value="CAL4984714.1"/>
    <property type="molecule type" value="Genomic_DNA"/>
</dbReference>
<evidence type="ECO:0000313" key="3">
    <source>
        <dbReference type="Proteomes" id="UP001497457"/>
    </source>
</evidence>
<dbReference type="PANTHER" id="PTHR23024:SF563">
    <property type="entry name" value="OS09G0435700 PROTEIN"/>
    <property type="match status" value="1"/>
</dbReference>
<dbReference type="InterPro" id="IPR029058">
    <property type="entry name" value="AB_hydrolase_fold"/>
</dbReference>
<gene>
    <name evidence="2" type="ORF">URODEC1_LOCUS57617</name>
</gene>